<dbReference type="PANTHER" id="PTHR42718">
    <property type="entry name" value="MAJOR FACILITATOR SUPERFAMILY MULTIDRUG TRANSPORTER MFSC"/>
    <property type="match status" value="1"/>
</dbReference>
<dbReference type="Pfam" id="PF07690">
    <property type="entry name" value="MFS_1"/>
    <property type="match status" value="1"/>
</dbReference>
<evidence type="ECO:0000256" key="3">
    <source>
        <dbReference type="ARBA" id="ARBA00022475"/>
    </source>
</evidence>
<dbReference type="SUPFAM" id="SSF103473">
    <property type="entry name" value="MFS general substrate transporter"/>
    <property type="match status" value="2"/>
</dbReference>
<dbReference type="EMBL" id="BBJM01000037">
    <property type="protein sequence ID" value="GAK48545.1"/>
    <property type="molecule type" value="Genomic_DNA"/>
</dbReference>
<keyword evidence="5 7" id="KW-1133">Transmembrane helix</keyword>
<feature type="domain" description="Major facilitator superfamily (MFS) profile" evidence="8">
    <location>
        <begin position="24"/>
        <end position="473"/>
    </location>
</feature>
<dbReference type="PROSITE" id="PS50850">
    <property type="entry name" value="MFS"/>
    <property type="match status" value="1"/>
</dbReference>
<dbReference type="RefSeq" id="WP_034529276.1">
    <property type="nucleotide sequence ID" value="NZ_BBJM01000037.1"/>
</dbReference>
<dbReference type="AlphaFoldDB" id="A0A081BKH7"/>
<dbReference type="Gene3D" id="1.20.1250.20">
    <property type="entry name" value="MFS general substrate transporter like domains"/>
    <property type="match status" value="1"/>
</dbReference>
<feature type="transmembrane region" description="Helical" evidence="7">
    <location>
        <begin position="90"/>
        <end position="113"/>
    </location>
</feature>
<evidence type="ECO:0000259" key="8">
    <source>
        <dbReference type="PROSITE" id="PS50850"/>
    </source>
</evidence>
<dbReference type="NCBIfam" id="TIGR00711">
    <property type="entry name" value="efflux_EmrB"/>
    <property type="match status" value="1"/>
</dbReference>
<keyword evidence="2" id="KW-0813">Transport</keyword>
<dbReference type="GO" id="GO:0005886">
    <property type="term" value="C:plasma membrane"/>
    <property type="evidence" value="ECO:0007669"/>
    <property type="project" value="UniProtKB-SubCell"/>
</dbReference>
<dbReference type="PANTHER" id="PTHR42718:SF43">
    <property type="entry name" value="LINCOMYCIN RESISTANCE PROTEIN LMRB"/>
    <property type="match status" value="1"/>
</dbReference>
<feature type="transmembrane region" description="Helical" evidence="7">
    <location>
        <begin position="211"/>
        <end position="231"/>
    </location>
</feature>
<accession>A0A081BKH7</accession>
<sequence>MSEESSEVLDEPQASVPVKRPNLAMMGILIGGFVGMLSETSLNIALPSLMTQLHVSVGTIQWLVTGYLLVIGVVLPLSSLLTKWFTTRQLILFALADFLVGAIISALASTFTVLMIGRMIQGIATGLILPLMFTLATLIYPPYKLGSAMGLIGLVIMFAPAIGPTLSGIILGALNWHWIFWLFVPFLLVALFLAIRFAPAVIPVTKPKVDILSIILSTIGFGGVVTGVSMASDYGWGSPQVLGVLVVAIVILAIYIVRQLHATTPILNFRVFASSKFRVGALLVMLDFGVTLSTMYLLPMFWQNGLAIAVALTGIVMLPGGVVNAIVSAVAGRIYDNIGARKLVIMGFLLTVVGIAMLILTTKSSAIWYVILAHIIIMIGVPLSMSPAQTFALNVLDRRSTGDGSTIMNTFQQIVGAIATAVSTSLLGVGQHLSSAATGSQTAFTSGVHYGLIFPMILAIIGFVLAFRVKDRN</sequence>
<proteinExistence type="predicted"/>
<dbReference type="InterPro" id="IPR004638">
    <property type="entry name" value="EmrB-like"/>
</dbReference>
<evidence type="ECO:0000256" key="4">
    <source>
        <dbReference type="ARBA" id="ARBA00022692"/>
    </source>
</evidence>
<dbReference type="GO" id="GO:0022857">
    <property type="term" value="F:transmembrane transporter activity"/>
    <property type="evidence" value="ECO:0007669"/>
    <property type="project" value="InterPro"/>
</dbReference>
<dbReference type="eggNOG" id="COG2814">
    <property type="taxonomic scope" value="Bacteria"/>
</dbReference>
<comment type="caution">
    <text evidence="9">The sequence shown here is derived from an EMBL/GenBank/DDBJ whole genome shotgun (WGS) entry which is preliminary data.</text>
</comment>
<feature type="transmembrane region" description="Helical" evidence="7">
    <location>
        <begin position="237"/>
        <end position="258"/>
    </location>
</feature>
<evidence type="ECO:0000256" key="6">
    <source>
        <dbReference type="ARBA" id="ARBA00023136"/>
    </source>
</evidence>
<dbReference type="InterPro" id="IPR020846">
    <property type="entry name" value="MFS_dom"/>
</dbReference>
<evidence type="ECO:0000256" key="7">
    <source>
        <dbReference type="SAM" id="Phobius"/>
    </source>
</evidence>
<dbReference type="InterPro" id="IPR036259">
    <property type="entry name" value="MFS_trans_sf"/>
</dbReference>
<evidence type="ECO:0000256" key="1">
    <source>
        <dbReference type="ARBA" id="ARBA00004651"/>
    </source>
</evidence>
<evidence type="ECO:0000256" key="5">
    <source>
        <dbReference type="ARBA" id="ARBA00022989"/>
    </source>
</evidence>
<evidence type="ECO:0000313" key="9">
    <source>
        <dbReference type="EMBL" id="GAK48545.1"/>
    </source>
</evidence>
<organism evidence="9 10">
    <name type="scientific">Secundilactobacillus oryzae JCM 18671</name>
    <dbReference type="NCBI Taxonomy" id="1291743"/>
    <lineage>
        <taxon>Bacteria</taxon>
        <taxon>Bacillati</taxon>
        <taxon>Bacillota</taxon>
        <taxon>Bacilli</taxon>
        <taxon>Lactobacillales</taxon>
        <taxon>Lactobacillaceae</taxon>
        <taxon>Secundilactobacillus</taxon>
    </lineage>
</organism>
<feature type="transmembrane region" description="Helical" evidence="7">
    <location>
        <begin position="178"/>
        <end position="199"/>
    </location>
</feature>
<dbReference type="OrthoDB" id="9816041at2"/>
<dbReference type="Gene3D" id="1.20.1720.10">
    <property type="entry name" value="Multidrug resistance protein D"/>
    <property type="match status" value="1"/>
</dbReference>
<dbReference type="PRINTS" id="PR01036">
    <property type="entry name" value="TCRTETB"/>
</dbReference>
<feature type="transmembrane region" description="Helical" evidence="7">
    <location>
        <begin position="23"/>
        <end position="46"/>
    </location>
</feature>
<dbReference type="STRING" id="1291743.LOSG293_370030"/>
<keyword evidence="4 7" id="KW-0812">Transmembrane</keyword>
<keyword evidence="3" id="KW-1003">Cell membrane</keyword>
<dbReference type="CDD" id="cd17503">
    <property type="entry name" value="MFS_LmrB_MDR_like"/>
    <property type="match status" value="1"/>
</dbReference>
<feature type="transmembrane region" description="Helical" evidence="7">
    <location>
        <begin position="447"/>
        <end position="467"/>
    </location>
</feature>
<evidence type="ECO:0000313" key="10">
    <source>
        <dbReference type="Proteomes" id="UP000028700"/>
    </source>
</evidence>
<protein>
    <submittedName>
        <fullName evidence="9">Putative multidrug efflux pump membrane protein</fullName>
    </submittedName>
</protein>
<dbReference type="Proteomes" id="UP000028700">
    <property type="component" value="Unassembled WGS sequence"/>
</dbReference>
<feature type="transmembrane region" description="Helical" evidence="7">
    <location>
        <begin position="151"/>
        <end position="172"/>
    </location>
</feature>
<reference evidence="9" key="1">
    <citation type="journal article" date="2014" name="Genome Announc.">
        <title>Draft Genome Sequence of Lactobacillus oryzae Strain SG293T.</title>
        <authorList>
            <person name="Tanizawa Y."/>
            <person name="Fujisawa T."/>
            <person name="Mochizuki T."/>
            <person name="Kaminuma E."/>
            <person name="Nakamura Y."/>
            <person name="Tohno M."/>
        </authorList>
    </citation>
    <scope>NUCLEOTIDE SEQUENCE [LARGE SCALE GENOMIC DNA]</scope>
    <source>
        <strain evidence="9">SG293</strain>
    </source>
</reference>
<feature type="transmembrane region" description="Helical" evidence="7">
    <location>
        <begin position="308"/>
        <end position="331"/>
    </location>
</feature>
<feature type="transmembrane region" description="Helical" evidence="7">
    <location>
        <begin position="406"/>
        <end position="427"/>
    </location>
</feature>
<feature type="transmembrane region" description="Helical" evidence="7">
    <location>
        <begin position="366"/>
        <end position="385"/>
    </location>
</feature>
<feature type="transmembrane region" description="Helical" evidence="7">
    <location>
        <begin position="343"/>
        <end position="360"/>
    </location>
</feature>
<feature type="transmembrane region" description="Helical" evidence="7">
    <location>
        <begin position="279"/>
        <end position="302"/>
    </location>
</feature>
<feature type="transmembrane region" description="Helical" evidence="7">
    <location>
        <begin position="119"/>
        <end position="139"/>
    </location>
</feature>
<comment type="subcellular location">
    <subcellularLocation>
        <location evidence="1">Cell membrane</location>
        <topology evidence="1">Multi-pass membrane protein</topology>
    </subcellularLocation>
</comment>
<evidence type="ECO:0000256" key="2">
    <source>
        <dbReference type="ARBA" id="ARBA00022448"/>
    </source>
</evidence>
<dbReference type="InterPro" id="IPR011701">
    <property type="entry name" value="MFS"/>
</dbReference>
<keyword evidence="6 7" id="KW-0472">Membrane</keyword>
<keyword evidence="10" id="KW-1185">Reference proteome</keyword>
<gene>
    <name evidence="9" type="ORF">LOSG293_370030</name>
</gene>
<feature type="transmembrane region" description="Helical" evidence="7">
    <location>
        <begin position="58"/>
        <end position="78"/>
    </location>
</feature>
<name>A0A081BKH7_9LACO</name>